<organism evidence="1">
    <name type="scientific">Tanacetum cinerariifolium</name>
    <name type="common">Dalmatian daisy</name>
    <name type="synonym">Chrysanthemum cinerariifolium</name>
    <dbReference type="NCBI Taxonomy" id="118510"/>
    <lineage>
        <taxon>Eukaryota</taxon>
        <taxon>Viridiplantae</taxon>
        <taxon>Streptophyta</taxon>
        <taxon>Embryophyta</taxon>
        <taxon>Tracheophyta</taxon>
        <taxon>Spermatophyta</taxon>
        <taxon>Magnoliopsida</taxon>
        <taxon>eudicotyledons</taxon>
        <taxon>Gunneridae</taxon>
        <taxon>Pentapetalae</taxon>
        <taxon>asterids</taxon>
        <taxon>campanulids</taxon>
        <taxon>Asterales</taxon>
        <taxon>Asteraceae</taxon>
        <taxon>Asteroideae</taxon>
        <taxon>Anthemideae</taxon>
        <taxon>Anthemidinae</taxon>
        <taxon>Tanacetum</taxon>
    </lineage>
</organism>
<dbReference type="GO" id="GO:0048364">
    <property type="term" value="P:root development"/>
    <property type="evidence" value="ECO:0007669"/>
    <property type="project" value="TreeGrafter"/>
</dbReference>
<name>A0A699W718_TANCI</name>
<dbReference type="GO" id="GO:0005634">
    <property type="term" value="C:nucleus"/>
    <property type="evidence" value="ECO:0007669"/>
    <property type="project" value="TreeGrafter"/>
</dbReference>
<dbReference type="AlphaFoldDB" id="A0A699W718"/>
<reference evidence="1" key="1">
    <citation type="journal article" date="2019" name="Sci. Rep.">
        <title>Draft genome of Tanacetum cinerariifolium, the natural source of mosquito coil.</title>
        <authorList>
            <person name="Yamashiro T."/>
            <person name="Shiraishi A."/>
            <person name="Satake H."/>
            <person name="Nakayama K."/>
        </authorList>
    </citation>
    <scope>NUCLEOTIDE SEQUENCE</scope>
</reference>
<dbReference type="PANTHER" id="PTHR32387:SF0">
    <property type="entry name" value="PROTEIN NO VEIN"/>
    <property type="match status" value="1"/>
</dbReference>
<dbReference type="PANTHER" id="PTHR32387">
    <property type="entry name" value="WU:FJ29H11"/>
    <property type="match status" value="1"/>
</dbReference>
<feature type="non-terminal residue" evidence="1">
    <location>
        <position position="114"/>
    </location>
</feature>
<dbReference type="InterPro" id="IPR052957">
    <property type="entry name" value="Auxin_embryo_med"/>
</dbReference>
<comment type="caution">
    <text evidence="1">The sequence shown here is derived from an EMBL/GenBank/DDBJ whole genome shotgun (WGS) entry which is preliminary data.</text>
</comment>
<dbReference type="GO" id="GO:0016301">
    <property type="term" value="F:kinase activity"/>
    <property type="evidence" value="ECO:0007669"/>
    <property type="project" value="UniProtKB-KW"/>
</dbReference>
<keyword evidence="1" id="KW-0418">Kinase</keyword>
<dbReference type="GO" id="GO:0010305">
    <property type="term" value="P:leaf vascular tissue pattern formation"/>
    <property type="evidence" value="ECO:0007669"/>
    <property type="project" value="TreeGrafter"/>
</dbReference>
<feature type="non-terminal residue" evidence="1">
    <location>
        <position position="1"/>
    </location>
</feature>
<keyword evidence="1" id="KW-0808">Transferase</keyword>
<sequence length="114" mass="13130">STVTLDDALSVLELWRKSENFKASISEMSKFYTYIWKEMSISKQKIVGNLHSQAFIFVPYLFGSKLEVVPGLFLSPNEVYWHDSTGLMKQTKSTVAHSPFSKMLCKIYPDLHDF</sequence>
<protein>
    <submittedName>
        <fullName evidence="1">Histidine kinase-, DNA gyrase B-, and HSP90-like ATPase family protein</fullName>
    </submittedName>
</protein>
<proteinExistence type="predicted"/>
<dbReference type="GO" id="GO:0009793">
    <property type="term" value="P:embryo development ending in seed dormancy"/>
    <property type="evidence" value="ECO:0007669"/>
    <property type="project" value="TreeGrafter"/>
</dbReference>
<gene>
    <name evidence="1" type="ORF">Tci_914359</name>
</gene>
<dbReference type="EMBL" id="BKCJ011572959">
    <property type="protein sequence ID" value="GFD42390.1"/>
    <property type="molecule type" value="Genomic_DNA"/>
</dbReference>
<accession>A0A699W718</accession>
<evidence type="ECO:0000313" key="1">
    <source>
        <dbReference type="EMBL" id="GFD42390.1"/>
    </source>
</evidence>